<evidence type="ECO:0000256" key="2">
    <source>
        <dbReference type="SAM" id="SignalP"/>
    </source>
</evidence>
<gene>
    <name evidence="3" type="ORF">SAMN04515671_0198</name>
</gene>
<evidence type="ECO:0000256" key="1">
    <source>
        <dbReference type="SAM" id="MobiDB-lite"/>
    </source>
</evidence>
<feature type="signal peptide" evidence="2">
    <location>
        <begin position="1"/>
        <end position="20"/>
    </location>
</feature>
<dbReference type="PANTHER" id="PTHR32015">
    <property type="entry name" value="FASTING INDUCED LIPASE"/>
    <property type="match status" value="1"/>
</dbReference>
<reference evidence="3 4" key="1">
    <citation type="submission" date="2016-10" db="EMBL/GenBank/DDBJ databases">
        <authorList>
            <person name="de Groot N.N."/>
        </authorList>
    </citation>
    <scope>NUCLEOTIDE SEQUENCE [LARGE SCALE GENOMIC DNA]</scope>
    <source>
        <strain evidence="4">P4-7,KCTC 19426,CECT 7604</strain>
    </source>
</reference>
<dbReference type="Gene3D" id="3.40.50.1820">
    <property type="entry name" value="alpha/beta hydrolase"/>
    <property type="match status" value="1"/>
</dbReference>
<sequence>MLATVAVLLLVSACTSPPSAAPTSGGPASAATGPVASASRVSEVPAPSPFGRPTSSIAPPRAGSTTSPPSGGSTSFPSGTVASAPSRDTASSRSGNAPPSASGHTVPSALPAAGLAGVNVEGCRSKDRPVVLLHGTFSTLASNFSALVPALRADGRCVYGIDYGNGGVDSIESSAAEIAAFVETVSADTAATTIDVIAYSQGGLVLRTALRRDGLADRVSTAVLLAPSWNGTTSPLAGALPASICPACADQIAGSALLKELDRGGDLDGAVRYAEVSTTGDTVVTPIASQIPAGPADRVRSIVVERQCPNLRTDHVHLPAVRGVINWTLAALATGGRPPARALTC</sequence>
<keyword evidence="2" id="KW-0732">Signal</keyword>
<dbReference type="STRING" id="1090615.SAMN04515671_0198"/>
<accession>A0A1H0HT20</accession>
<dbReference type="InterPro" id="IPR002918">
    <property type="entry name" value="Lipase_EstA/Esterase_EstB"/>
</dbReference>
<dbReference type="EMBL" id="LT629710">
    <property type="protein sequence ID" value="SDO22234.1"/>
    <property type="molecule type" value="Genomic_DNA"/>
</dbReference>
<dbReference type="Proteomes" id="UP000198741">
    <property type="component" value="Chromosome I"/>
</dbReference>
<dbReference type="GO" id="GO:0016298">
    <property type="term" value="F:lipase activity"/>
    <property type="evidence" value="ECO:0007669"/>
    <property type="project" value="TreeGrafter"/>
</dbReference>
<organism evidence="3 4">
    <name type="scientific">Nakamurella panacisegetis</name>
    <dbReference type="NCBI Taxonomy" id="1090615"/>
    <lineage>
        <taxon>Bacteria</taxon>
        <taxon>Bacillati</taxon>
        <taxon>Actinomycetota</taxon>
        <taxon>Actinomycetes</taxon>
        <taxon>Nakamurellales</taxon>
        <taxon>Nakamurellaceae</taxon>
        <taxon>Nakamurella</taxon>
    </lineage>
</organism>
<feature type="compositionally biased region" description="Polar residues" evidence="1">
    <location>
        <begin position="81"/>
        <end position="105"/>
    </location>
</feature>
<evidence type="ECO:0000313" key="3">
    <source>
        <dbReference type="EMBL" id="SDO22234.1"/>
    </source>
</evidence>
<feature type="compositionally biased region" description="Low complexity" evidence="1">
    <location>
        <begin position="63"/>
        <end position="80"/>
    </location>
</feature>
<proteinExistence type="predicted"/>
<dbReference type="GO" id="GO:0016042">
    <property type="term" value="P:lipid catabolic process"/>
    <property type="evidence" value="ECO:0007669"/>
    <property type="project" value="InterPro"/>
</dbReference>
<name>A0A1H0HT20_9ACTN</name>
<feature type="chain" id="PRO_5039297021" evidence="2">
    <location>
        <begin position="21"/>
        <end position="345"/>
    </location>
</feature>
<keyword evidence="4" id="KW-1185">Reference proteome</keyword>
<evidence type="ECO:0000313" key="4">
    <source>
        <dbReference type="Proteomes" id="UP000198741"/>
    </source>
</evidence>
<dbReference type="SUPFAM" id="SSF53474">
    <property type="entry name" value="alpha/beta-Hydrolases"/>
    <property type="match status" value="1"/>
</dbReference>
<dbReference type="InterPro" id="IPR029058">
    <property type="entry name" value="AB_hydrolase_fold"/>
</dbReference>
<dbReference type="AlphaFoldDB" id="A0A1H0HT20"/>
<dbReference type="Pfam" id="PF01674">
    <property type="entry name" value="Lipase_2"/>
    <property type="match status" value="1"/>
</dbReference>
<feature type="compositionally biased region" description="Low complexity" evidence="1">
    <location>
        <begin position="15"/>
        <end position="39"/>
    </location>
</feature>
<feature type="region of interest" description="Disordered" evidence="1">
    <location>
        <begin position="15"/>
        <end position="108"/>
    </location>
</feature>
<dbReference type="PANTHER" id="PTHR32015:SF1">
    <property type="entry name" value="LIPASE"/>
    <property type="match status" value="1"/>
</dbReference>
<protein>
    <submittedName>
        <fullName evidence="3">Lipase (Class 2)</fullName>
    </submittedName>
</protein>